<dbReference type="AlphaFoldDB" id="A0A8H8DFC7"/>
<feature type="region of interest" description="Disordered" evidence="1">
    <location>
        <begin position="1"/>
        <end position="289"/>
    </location>
</feature>
<feature type="compositionally biased region" description="Low complexity" evidence="1">
    <location>
        <begin position="546"/>
        <end position="566"/>
    </location>
</feature>
<feature type="compositionally biased region" description="Polar residues" evidence="1">
    <location>
        <begin position="264"/>
        <end position="284"/>
    </location>
</feature>
<feature type="compositionally biased region" description="Basic and acidic residues" evidence="1">
    <location>
        <begin position="489"/>
        <end position="500"/>
    </location>
</feature>
<feature type="compositionally biased region" description="Low complexity" evidence="1">
    <location>
        <begin position="418"/>
        <end position="445"/>
    </location>
</feature>
<reference evidence="2 3" key="1">
    <citation type="journal article" name="Sci. Rep.">
        <title>Genome-scale phylogenetic analyses confirm Olpidium as the closest living zoosporic fungus to the non-flagellated, terrestrial fungi.</title>
        <authorList>
            <person name="Chang Y."/>
            <person name="Rochon D."/>
            <person name="Sekimoto S."/>
            <person name="Wang Y."/>
            <person name="Chovatia M."/>
            <person name="Sandor L."/>
            <person name="Salamov A."/>
            <person name="Grigoriev I.V."/>
            <person name="Stajich J.E."/>
            <person name="Spatafora J.W."/>
        </authorList>
    </citation>
    <scope>NUCLEOTIDE SEQUENCE [LARGE SCALE GENOMIC DNA]</scope>
    <source>
        <strain evidence="2">S191</strain>
    </source>
</reference>
<feature type="compositionally biased region" description="Basic and acidic residues" evidence="1">
    <location>
        <begin position="389"/>
        <end position="399"/>
    </location>
</feature>
<feature type="compositionally biased region" description="Low complexity" evidence="1">
    <location>
        <begin position="119"/>
        <end position="158"/>
    </location>
</feature>
<feature type="non-terminal residue" evidence="2">
    <location>
        <position position="612"/>
    </location>
</feature>
<proteinExistence type="predicted"/>
<feature type="compositionally biased region" description="Basic and acidic residues" evidence="1">
    <location>
        <begin position="1"/>
        <end position="33"/>
    </location>
</feature>
<organism evidence="2 3">
    <name type="scientific">Olpidium bornovanus</name>
    <dbReference type="NCBI Taxonomy" id="278681"/>
    <lineage>
        <taxon>Eukaryota</taxon>
        <taxon>Fungi</taxon>
        <taxon>Fungi incertae sedis</taxon>
        <taxon>Olpidiomycota</taxon>
        <taxon>Olpidiomycotina</taxon>
        <taxon>Olpidiomycetes</taxon>
        <taxon>Olpidiales</taxon>
        <taxon>Olpidiaceae</taxon>
        <taxon>Olpidium</taxon>
    </lineage>
</organism>
<sequence>MTDDAAERVTMLREEDPLPEGRERNGGERDAGRADGSVSSFADVPDRQEDEAARAARWDGRPDDDPDPERQRERGPRSAGRPEETFRAEEAAGPAEIVGVVEGVRPPPQPPGVVRARRAAAAAAADPRPARAGGSPGVGAAAEAAGRSAGPGRPGARLPAPPDRRGRRASPAPGGRRDGGVAVVRRSAEEACQDLQDARRVRGPGPLRPAPEAGAQGAGPPVPRAPGPAAEAASAPAAPGLLPPGGESADPSVPMSSLPAPGGKTNTSLPRSDQNPAGRSTGGTATKDKACRILAELSRVITMQRLYEGLPEPREEARPHAVQNVEAARTTLPVSETERSPHREADGVEGLPRISAEAGEPRASLALHPPPDPSAESTAGGVRGGGFRTENDLQDEGRRRAASARRRGPSPHPRRRTTAAPRRADAAAAASSAQGRTASSSRAPDAGPPPCPPSLPPPPPPPSAARRIFTAPSALFARPISPPPAARPRHSEGNSLRPREQEIRALRVRVDTQAAALLAAADAVADARRRAEAWRTRYERCLAEKAAAAPGDDSAAARGASSSPFPGRGGPRRKGKADPEHKAASPLVRNILAEAAYAAHPAAPARGRGFSE</sequence>
<evidence type="ECO:0000313" key="3">
    <source>
        <dbReference type="Proteomes" id="UP000673691"/>
    </source>
</evidence>
<dbReference type="Proteomes" id="UP000673691">
    <property type="component" value="Unassembled WGS sequence"/>
</dbReference>
<gene>
    <name evidence="2" type="ORF">BJ554DRAFT_4618</name>
</gene>
<keyword evidence="3" id="KW-1185">Reference proteome</keyword>
<feature type="compositionally biased region" description="Basic and acidic residues" evidence="1">
    <location>
        <begin position="44"/>
        <end position="90"/>
    </location>
</feature>
<feature type="region of interest" description="Disordered" evidence="1">
    <location>
        <begin position="544"/>
        <end position="586"/>
    </location>
</feature>
<feature type="compositionally biased region" description="Pro residues" evidence="1">
    <location>
        <begin position="446"/>
        <end position="463"/>
    </location>
</feature>
<dbReference type="EMBL" id="JAEFCI010012726">
    <property type="protein sequence ID" value="KAG5455827.1"/>
    <property type="molecule type" value="Genomic_DNA"/>
</dbReference>
<feature type="compositionally biased region" description="Low complexity" evidence="1">
    <location>
        <begin position="227"/>
        <end position="249"/>
    </location>
</feature>
<accession>A0A8H8DFC7</accession>
<feature type="compositionally biased region" description="Basic residues" evidence="1">
    <location>
        <begin position="400"/>
        <end position="417"/>
    </location>
</feature>
<name>A0A8H8DFC7_9FUNG</name>
<evidence type="ECO:0000313" key="2">
    <source>
        <dbReference type="EMBL" id="KAG5455827.1"/>
    </source>
</evidence>
<feature type="compositionally biased region" description="Low complexity" evidence="1">
    <location>
        <begin position="169"/>
        <end position="185"/>
    </location>
</feature>
<evidence type="ECO:0000256" key="1">
    <source>
        <dbReference type="SAM" id="MobiDB-lite"/>
    </source>
</evidence>
<feature type="compositionally biased region" description="Basic and acidic residues" evidence="1">
    <location>
        <begin position="336"/>
        <end position="346"/>
    </location>
</feature>
<feature type="region of interest" description="Disordered" evidence="1">
    <location>
        <begin position="310"/>
        <end position="500"/>
    </location>
</feature>
<comment type="caution">
    <text evidence="2">The sequence shown here is derived from an EMBL/GenBank/DDBJ whole genome shotgun (WGS) entry which is preliminary data.</text>
</comment>
<feature type="compositionally biased region" description="Low complexity" evidence="1">
    <location>
        <begin position="210"/>
        <end position="219"/>
    </location>
</feature>
<protein>
    <submittedName>
        <fullName evidence="2">Uncharacterized protein</fullName>
    </submittedName>
</protein>